<dbReference type="InterPro" id="IPR010905">
    <property type="entry name" value="Glyco_hydro_88"/>
</dbReference>
<feature type="signal peptide" evidence="2">
    <location>
        <begin position="1"/>
        <end position="21"/>
    </location>
</feature>
<dbReference type="InterPro" id="IPR012341">
    <property type="entry name" value="6hp_glycosidase-like_sf"/>
</dbReference>
<keyword evidence="1 3" id="KW-0378">Hydrolase</keyword>
<dbReference type="GO" id="GO:0102211">
    <property type="term" value="F:unsaturated rhamnogalacturonyl hydrolase activity"/>
    <property type="evidence" value="ECO:0007669"/>
    <property type="project" value="UniProtKB-EC"/>
</dbReference>
<dbReference type="InterPro" id="IPR008928">
    <property type="entry name" value="6-hairpin_glycosidase_sf"/>
</dbReference>
<dbReference type="GO" id="GO:0005975">
    <property type="term" value="P:carbohydrate metabolic process"/>
    <property type="evidence" value="ECO:0007669"/>
    <property type="project" value="InterPro"/>
</dbReference>
<dbReference type="RefSeq" id="WP_028071032.1">
    <property type="nucleotide sequence ID" value="NZ_CP141191.1"/>
</dbReference>
<dbReference type="InterPro" id="IPR052043">
    <property type="entry name" value="PolySaccharide_Degr_Enz"/>
</dbReference>
<sequence length="639" mass="72966">MKKLLILLFNVVVLGSFNGFAQQKALSEQMATTVLNKIYPDTLFTNPGKFPKWSYDMGVIFEGLTEVWRNTGNGEYFNYIQSRMDPYLSIPDSIKNYRATDFNIDNIKNGTTLLMLYKVTGQEKYLKACHQLYAQLKKHPRTNEGGFWHKKIYPYQMWLDGLYMGQPFYAEYASLMNIPSAFDDIANQFVYMEKNARDPKTGLLYHGWDESRKERWSDPKTGLSRHFWGRGMGWYVMALVDVLDYFPENHSRRPELIAILNRTLSAVTKYQDSKTGVWYDIVDLGTREGNYLEASASSMFVFALAKSLRKGYIPNSFEKNLDFAFQGLVSEFTSPAGKDQINLNKVVEVSGLGGSKNYRDGSFEYYMSEPVITNDPKGVGAFILAASEVEFLRARKGKKSLNITLDNYYNNEFKRTASGQLKPYHYLWDGDDNNGFSLWGRIFEKNGGQLQTLKEAPTKRHLARSSIYIIVDPDTEKETEKPNFMNEADAKQITDWVKKGGVLVLMLNDKGNCEISKFNTLCKQFGITFNEDSRNRVKGREFETGAIAIPQGNKVFPNTSKIYIKEISTLRVTSPAQALIKDNGDNIIAIATYGKGTVFAIGDPWLYNEYTDGRKLPKEYQNFTAANDLTEWLVKQAKK</sequence>
<evidence type="ECO:0000313" key="3">
    <source>
        <dbReference type="EMBL" id="VTR36839.1"/>
    </source>
</evidence>
<evidence type="ECO:0000256" key="2">
    <source>
        <dbReference type="SAM" id="SignalP"/>
    </source>
</evidence>
<reference evidence="3 4" key="1">
    <citation type="submission" date="2019-05" db="EMBL/GenBank/DDBJ databases">
        <authorList>
            <consortium name="Pathogen Informatics"/>
        </authorList>
    </citation>
    <scope>NUCLEOTIDE SEQUENCE [LARGE SCALE GENOMIC DNA]</scope>
    <source>
        <strain evidence="3 4">NCTC11429</strain>
    </source>
</reference>
<dbReference type="AlphaFoldDB" id="A0A4U9UWV2"/>
<dbReference type="Gene3D" id="1.50.10.10">
    <property type="match status" value="1"/>
</dbReference>
<dbReference type="KEGG" id="stha:NCTC11429_01766"/>
<evidence type="ECO:0000313" key="4">
    <source>
        <dbReference type="Proteomes" id="UP000308196"/>
    </source>
</evidence>
<dbReference type="GeneID" id="78462517"/>
<gene>
    <name evidence="3" type="primary">yteR_3</name>
    <name evidence="3" type="ORF">NCTC11429_01766</name>
</gene>
<evidence type="ECO:0000256" key="1">
    <source>
        <dbReference type="ARBA" id="ARBA00022801"/>
    </source>
</evidence>
<dbReference type="Proteomes" id="UP000308196">
    <property type="component" value="Chromosome"/>
</dbReference>
<dbReference type="SUPFAM" id="SSF48208">
    <property type="entry name" value="Six-hairpin glycosidases"/>
    <property type="match status" value="1"/>
</dbReference>
<accession>A0A4U9UWV2</accession>
<dbReference type="EMBL" id="LR590484">
    <property type="protein sequence ID" value="VTR36839.1"/>
    <property type="molecule type" value="Genomic_DNA"/>
</dbReference>
<dbReference type="InterPro" id="IPR029062">
    <property type="entry name" value="Class_I_gatase-like"/>
</dbReference>
<dbReference type="SUPFAM" id="SSF52317">
    <property type="entry name" value="Class I glutamine amidotransferase-like"/>
    <property type="match status" value="1"/>
</dbReference>
<feature type="chain" id="PRO_5020856469" evidence="2">
    <location>
        <begin position="22"/>
        <end position="639"/>
    </location>
</feature>
<keyword evidence="3" id="KW-0326">Glycosidase</keyword>
<dbReference type="EC" id="3.2.1.172" evidence="3"/>
<proteinExistence type="predicted"/>
<dbReference type="PANTHER" id="PTHR33886:SF8">
    <property type="entry name" value="UNSATURATED RHAMNOGALACTURONAN HYDROLASE (EUROFUNG)"/>
    <property type="match status" value="1"/>
</dbReference>
<keyword evidence="2" id="KW-0732">Signal</keyword>
<organism evidence="3 4">
    <name type="scientific">Sphingobacterium thalpophilum</name>
    <dbReference type="NCBI Taxonomy" id="259"/>
    <lineage>
        <taxon>Bacteria</taxon>
        <taxon>Pseudomonadati</taxon>
        <taxon>Bacteroidota</taxon>
        <taxon>Sphingobacteriia</taxon>
        <taxon>Sphingobacteriales</taxon>
        <taxon>Sphingobacteriaceae</taxon>
        <taxon>Sphingobacterium</taxon>
    </lineage>
</organism>
<dbReference type="STRING" id="1123265.GCA_000686625_04417"/>
<dbReference type="PANTHER" id="PTHR33886">
    <property type="entry name" value="UNSATURATED RHAMNOGALACTURONAN HYDROLASE (EUROFUNG)"/>
    <property type="match status" value="1"/>
</dbReference>
<dbReference type="Pfam" id="PF07470">
    <property type="entry name" value="Glyco_hydro_88"/>
    <property type="match status" value="1"/>
</dbReference>
<name>A0A4U9UWV2_9SPHI</name>
<protein>
    <submittedName>
        <fullName evidence="3">Unsaturated rhamnogalacturonyl hydrolase YteR</fullName>
        <ecNumber evidence="3">3.2.1.172</ecNumber>
    </submittedName>
</protein>